<organism evidence="3 4">
    <name type="scientific">Alcanivorax xiamenensis</name>
    <dbReference type="NCBI Taxonomy" id="1177156"/>
    <lineage>
        <taxon>Bacteria</taxon>
        <taxon>Pseudomonadati</taxon>
        <taxon>Pseudomonadota</taxon>
        <taxon>Gammaproteobacteria</taxon>
        <taxon>Oceanospirillales</taxon>
        <taxon>Alcanivoracaceae</taxon>
        <taxon>Alcanivorax</taxon>
    </lineage>
</organism>
<dbReference type="InterPro" id="IPR020904">
    <property type="entry name" value="Sc_DH/Rdtase_CS"/>
</dbReference>
<gene>
    <name evidence="3" type="ORF">A6D6_00645</name>
</gene>
<dbReference type="PRINTS" id="PR00081">
    <property type="entry name" value="GDHRDH"/>
</dbReference>
<name>A0ABQ6YBZ6_9GAMM</name>
<dbReference type="Proteomes" id="UP000771797">
    <property type="component" value="Unassembled WGS sequence"/>
</dbReference>
<dbReference type="PANTHER" id="PTHR44196">
    <property type="entry name" value="DEHYDROGENASE/REDUCTASE SDR FAMILY MEMBER 7B"/>
    <property type="match status" value="1"/>
</dbReference>
<dbReference type="InterPro" id="IPR036291">
    <property type="entry name" value="NAD(P)-bd_dom_sf"/>
</dbReference>
<dbReference type="SUPFAM" id="SSF51735">
    <property type="entry name" value="NAD(P)-binding Rossmann-fold domains"/>
    <property type="match status" value="1"/>
</dbReference>
<keyword evidence="4" id="KW-1185">Reference proteome</keyword>
<evidence type="ECO:0000256" key="2">
    <source>
        <dbReference type="ARBA" id="ARBA00023002"/>
    </source>
</evidence>
<comment type="similarity">
    <text evidence="1">Belongs to the short-chain dehydrogenases/reductases (SDR) family.</text>
</comment>
<evidence type="ECO:0000313" key="3">
    <source>
        <dbReference type="EMBL" id="KAF0807648.1"/>
    </source>
</evidence>
<accession>A0ABQ6YBZ6</accession>
<dbReference type="RefSeq" id="WP_159659915.1">
    <property type="nucleotide sequence ID" value="NZ_AQPF01000003.1"/>
</dbReference>
<dbReference type="EMBL" id="AQPF01000003">
    <property type="protein sequence ID" value="KAF0807648.1"/>
    <property type="molecule type" value="Genomic_DNA"/>
</dbReference>
<dbReference type="InterPro" id="IPR002347">
    <property type="entry name" value="SDR_fam"/>
</dbReference>
<dbReference type="Gene3D" id="3.40.50.720">
    <property type="entry name" value="NAD(P)-binding Rossmann-like Domain"/>
    <property type="match status" value="1"/>
</dbReference>
<reference evidence="3 4" key="1">
    <citation type="submission" date="2012-09" db="EMBL/GenBank/DDBJ databases">
        <title>Genome Sequence of alkane-degrading Bacterium Alcanivorax sp. 6-D-6.</title>
        <authorList>
            <person name="Lai Q."/>
            <person name="Shao Z."/>
        </authorList>
    </citation>
    <scope>NUCLEOTIDE SEQUENCE [LARGE SCALE GENOMIC DNA]</scope>
    <source>
        <strain evidence="3 4">6-D-6</strain>
    </source>
</reference>
<dbReference type="CDD" id="cd05233">
    <property type="entry name" value="SDR_c"/>
    <property type="match status" value="1"/>
</dbReference>
<keyword evidence="2" id="KW-0560">Oxidoreductase</keyword>
<proteinExistence type="inferred from homology"/>
<evidence type="ECO:0000313" key="4">
    <source>
        <dbReference type="Proteomes" id="UP000771797"/>
    </source>
</evidence>
<dbReference type="Pfam" id="PF00106">
    <property type="entry name" value="adh_short"/>
    <property type="match status" value="1"/>
</dbReference>
<comment type="caution">
    <text evidence="3">The sequence shown here is derived from an EMBL/GenBank/DDBJ whole genome shotgun (WGS) entry which is preliminary data.</text>
</comment>
<dbReference type="PANTHER" id="PTHR44196:SF1">
    <property type="entry name" value="DEHYDROGENASE_REDUCTASE SDR FAMILY MEMBER 7B"/>
    <property type="match status" value="1"/>
</dbReference>
<protein>
    <submittedName>
        <fullName evidence="3">Short chain dehydrogenase/reductase family oxidoreductase</fullName>
    </submittedName>
</protein>
<dbReference type="PROSITE" id="PS00061">
    <property type="entry name" value="ADH_SHORT"/>
    <property type="match status" value="1"/>
</dbReference>
<evidence type="ECO:0000256" key="1">
    <source>
        <dbReference type="ARBA" id="ARBA00006484"/>
    </source>
</evidence>
<sequence length="259" mass="27948">MKIKDANIVVTGAGSGIGRALAHAFVRHGAASVVVADRDEVAAMAVADEINGRACQVDVASPAAMDWLIEMAEQDGPVDLFCSNAGITVRGGTGVSEPEWERIWRVNVMAHVACAKRLLPGMLERGSGHFLNVASAAGLLSQFDAPYTVTKHAAVAFAEWLSITYGDQGIGVSCLCPGGVDTPLFRSESEARQHAMGEGLLGPDQVAEIAIEGLLENRFLILTHEAVREQAMRRARDTDRWVHGMRKFFSSVRDKEQRH</sequence>